<evidence type="ECO:0000259" key="7">
    <source>
        <dbReference type="SMART" id="SM00906"/>
    </source>
</evidence>
<evidence type="ECO:0000256" key="4">
    <source>
        <dbReference type="ARBA" id="ARBA00023239"/>
    </source>
</evidence>
<dbReference type="SUPFAM" id="SSF53383">
    <property type="entry name" value="PLP-dependent transferases"/>
    <property type="match status" value="1"/>
</dbReference>
<keyword evidence="9" id="KW-1185">Reference proteome</keyword>
<comment type="caution">
    <text evidence="8">The sequence shown here is derived from an EMBL/GenBank/DDBJ whole genome shotgun (WGS) entry which is preliminary data.</text>
</comment>
<dbReference type="CDD" id="cd12148">
    <property type="entry name" value="fungal_TF_MHR"/>
    <property type="match status" value="1"/>
</dbReference>
<evidence type="ECO:0000256" key="6">
    <source>
        <dbReference type="SAM" id="MobiDB-lite"/>
    </source>
</evidence>
<comment type="similarity">
    <text evidence="2">Belongs to the threonine aldolase family.</text>
</comment>
<protein>
    <recommendedName>
        <fullName evidence="7">Xylanolytic transcriptional activator regulatory domain-containing protein</fullName>
    </recommendedName>
</protein>
<name>A0AAN7BBT9_9PEZI</name>
<dbReference type="SMART" id="SM00906">
    <property type="entry name" value="Fungal_trans"/>
    <property type="match status" value="1"/>
</dbReference>
<evidence type="ECO:0000256" key="2">
    <source>
        <dbReference type="ARBA" id="ARBA00006966"/>
    </source>
</evidence>
<comment type="cofactor">
    <cofactor evidence="1">
        <name>pyridoxal 5'-phosphate</name>
        <dbReference type="ChEBI" id="CHEBI:597326"/>
    </cofactor>
</comment>
<keyword evidence="3" id="KW-0663">Pyridoxal phosphate</keyword>
<dbReference type="Pfam" id="PF01212">
    <property type="entry name" value="Beta_elim_lyase"/>
    <property type="match status" value="1"/>
</dbReference>
<dbReference type="InterPro" id="IPR007219">
    <property type="entry name" value="XnlR_reg_dom"/>
</dbReference>
<evidence type="ECO:0000313" key="9">
    <source>
        <dbReference type="Proteomes" id="UP001301769"/>
    </source>
</evidence>
<keyword evidence="4" id="KW-0456">Lyase</keyword>
<dbReference type="PANTHER" id="PTHR48097:SF9">
    <property type="entry name" value="L-THREONINE ALDOLASE"/>
    <property type="match status" value="1"/>
</dbReference>
<feature type="domain" description="Xylanolytic transcriptional activator regulatory" evidence="7">
    <location>
        <begin position="262"/>
        <end position="335"/>
    </location>
</feature>
<dbReference type="GO" id="GO:0008270">
    <property type="term" value="F:zinc ion binding"/>
    <property type="evidence" value="ECO:0007669"/>
    <property type="project" value="InterPro"/>
</dbReference>
<accession>A0AAN7BBT9</accession>
<dbReference type="Gene3D" id="3.40.640.10">
    <property type="entry name" value="Type I PLP-dependent aspartate aminotransferase-like (Major domain)"/>
    <property type="match status" value="1"/>
</dbReference>
<feature type="region of interest" description="Disordered" evidence="6">
    <location>
        <begin position="98"/>
        <end position="121"/>
    </location>
</feature>
<dbReference type="InterPro" id="IPR015421">
    <property type="entry name" value="PyrdxlP-dep_Trfase_major"/>
</dbReference>
<dbReference type="GO" id="GO:0006545">
    <property type="term" value="P:glycine biosynthetic process"/>
    <property type="evidence" value="ECO:0007669"/>
    <property type="project" value="TreeGrafter"/>
</dbReference>
<dbReference type="Proteomes" id="UP001301769">
    <property type="component" value="Unassembled WGS sequence"/>
</dbReference>
<dbReference type="InterPro" id="IPR023603">
    <property type="entry name" value="Low_specificity_L-TA-like"/>
</dbReference>
<dbReference type="PANTHER" id="PTHR48097">
    <property type="entry name" value="L-THREONINE ALDOLASE-RELATED"/>
    <property type="match status" value="1"/>
</dbReference>
<dbReference type="Pfam" id="PF04082">
    <property type="entry name" value="Fungal_trans"/>
    <property type="match status" value="1"/>
</dbReference>
<dbReference type="AlphaFoldDB" id="A0AAN7BBT9"/>
<dbReference type="GO" id="GO:0003677">
    <property type="term" value="F:DNA binding"/>
    <property type="evidence" value="ECO:0007669"/>
    <property type="project" value="InterPro"/>
</dbReference>
<evidence type="ECO:0000256" key="1">
    <source>
        <dbReference type="ARBA" id="ARBA00001933"/>
    </source>
</evidence>
<dbReference type="GO" id="GO:0005829">
    <property type="term" value="C:cytosol"/>
    <property type="evidence" value="ECO:0007669"/>
    <property type="project" value="TreeGrafter"/>
</dbReference>
<sequence>MTEASGSKSGGSAAMSVNNASPGISCVECQRRKQKVSMMRLDHSGRTARMATGISTAPDISAPTDNGGQFLVQPPVPLQPLLEARSCTSLSLRIQDSQQERVAGRGTARKIGKDPVGTDEGTVQSEELKAAMLSMPPKPYADCLVDNWLNGANAHYYALYPPEFRTQYDGWWTIPPNKVTPELTSLILRVCACSALYVMDPGVKERLESELRTDIWTFAGRMHRAAERLSASIPPGKGGLIHIQQQFLTAFWYKSAEKWTEAWHALGGAIRAANEIGLHKDSLSEGLSEFDREMRRRLWCILHLWDFALGSMLSRPLLVNHADCTFVFPTLALETDPEDPGRPSPFQHMSLHAKLCLDMAAQLTSVSEKDVPTGVSLRLREVVQGFLDELPAAYAVKDPDTRWDTEHSYIVFQRGYLHLIGYMCLFDPLKPYVTRNSAKALSDIEKMLRAAGVDAALGLMDVSWRLFESLSSVGARFHYAVFCIFDTTTVLCSAFVHDEARNLPKRETVLEAIKKGLSMLGELHTESKTTSSLCRILRGLVANLPLSAKEKALIGVTKRGKASDTQTTPTASMLTAIQSCSLLDDVFHEDPTTMDLEAHCANLTGKEAGLLVLSGTMGNQIALRSLLTQPPFGVLCDHRSHIVKYEAGGVSSLTGATVQPIAPSNGVYLTLEDVKAYAHLDDDVHTCPTRVISLENTLNGMIMPLEEVRRISAFARQHGIKLHCDGARLWEVVASGAGSLVDFASCFDTLTLCFSKGLGAPIGSILLGDKSVIKHARWVRKSIGGGLRQAGVVSAPARVAIDETFGKGPNGEGGLLRETHVLAKELAEIWTKLGGKLIHPVHTNMLWLDLDDANCSNARIVELGEESGLKLLGNRIIIHYQIYQNRDFIVPRLERIFKTIMGERDSKVSRSEASTGASSVYRT</sequence>
<dbReference type="InterPro" id="IPR001597">
    <property type="entry name" value="ArAA_b-elim_lyase/Thr_aldolase"/>
</dbReference>
<reference evidence="8" key="2">
    <citation type="submission" date="2023-05" db="EMBL/GenBank/DDBJ databases">
        <authorList>
            <consortium name="Lawrence Berkeley National Laboratory"/>
            <person name="Steindorff A."/>
            <person name="Hensen N."/>
            <person name="Bonometti L."/>
            <person name="Westerberg I."/>
            <person name="Brannstrom I.O."/>
            <person name="Guillou S."/>
            <person name="Cros-Aarteil S."/>
            <person name="Calhoun S."/>
            <person name="Haridas S."/>
            <person name="Kuo A."/>
            <person name="Mondo S."/>
            <person name="Pangilinan J."/>
            <person name="Riley R."/>
            <person name="Labutti K."/>
            <person name="Andreopoulos B."/>
            <person name="Lipzen A."/>
            <person name="Chen C."/>
            <person name="Yanf M."/>
            <person name="Daum C."/>
            <person name="Ng V."/>
            <person name="Clum A."/>
            <person name="Ohm R."/>
            <person name="Martin F."/>
            <person name="Silar P."/>
            <person name="Natvig D."/>
            <person name="Lalanne C."/>
            <person name="Gautier V."/>
            <person name="Ament-Velasquez S.L."/>
            <person name="Kruys A."/>
            <person name="Hutchinson M.I."/>
            <person name="Powell A.J."/>
            <person name="Barry K."/>
            <person name="Miller A.N."/>
            <person name="Grigoriev I.V."/>
            <person name="Debuchy R."/>
            <person name="Gladieux P."/>
            <person name="Thoren M.H."/>
            <person name="Johannesson H."/>
        </authorList>
    </citation>
    <scope>NUCLEOTIDE SEQUENCE</scope>
    <source>
        <strain evidence="8">PSN293</strain>
    </source>
</reference>
<keyword evidence="5" id="KW-0539">Nucleus</keyword>
<evidence type="ECO:0000256" key="5">
    <source>
        <dbReference type="ARBA" id="ARBA00023242"/>
    </source>
</evidence>
<dbReference type="Gene3D" id="3.90.1150.10">
    <property type="entry name" value="Aspartate Aminotransferase, domain 1"/>
    <property type="match status" value="1"/>
</dbReference>
<gene>
    <name evidence="8" type="ORF">QBC37DRAFT_435991</name>
</gene>
<dbReference type="EMBL" id="MU858045">
    <property type="protein sequence ID" value="KAK4220071.1"/>
    <property type="molecule type" value="Genomic_DNA"/>
</dbReference>
<evidence type="ECO:0000256" key="3">
    <source>
        <dbReference type="ARBA" id="ARBA00022898"/>
    </source>
</evidence>
<reference evidence="8" key="1">
    <citation type="journal article" date="2023" name="Mol. Phylogenet. Evol.">
        <title>Genome-scale phylogeny and comparative genomics of the fungal order Sordariales.</title>
        <authorList>
            <person name="Hensen N."/>
            <person name="Bonometti L."/>
            <person name="Westerberg I."/>
            <person name="Brannstrom I.O."/>
            <person name="Guillou S."/>
            <person name="Cros-Aarteil S."/>
            <person name="Calhoun S."/>
            <person name="Haridas S."/>
            <person name="Kuo A."/>
            <person name="Mondo S."/>
            <person name="Pangilinan J."/>
            <person name="Riley R."/>
            <person name="LaButti K."/>
            <person name="Andreopoulos B."/>
            <person name="Lipzen A."/>
            <person name="Chen C."/>
            <person name="Yan M."/>
            <person name="Daum C."/>
            <person name="Ng V."/>
            <person name="Clum A."/>
            <person name="Steindorff A."/>
            <person name="Ohm R.A."/>
            <person name="Martin F."/>
            <person name="Silar P."/>
            <person name="Natvig D.O."/>
            <person name="Lalanne C."/>
            <person name="Gautier V."/>
            <person name="Ament-Velasquez S.L."/>
            <person name="Kruys A."/>
            <person name="Hutchinson M.I."/>
            <person name="Powell A.J."/>
            <person name="Barry K."/>
            <person name="Miller A.N."/>
            <person name="Grigoriev I.V."/>
            <person name="Debuchy R."/>
            <person name="Gladieux P."/>
            <person name="Hiltunen Thoren M."/>
            <person name="Johannesson H."/>
        </authorList>
    </citation>
    <scope>NUCLEOTIDE SEQUENCE</scope>
    <source>
        <strain evidence="8">PSN293</strain>
    </source>
</reference>
<dbReference type="GO" id="GO:0008732">
    <property type="term" value="F:L-allo-threonine aldolase activity"/>
    <property type="evidence" value="ECO:0007669"/>
    <property type="project" value="TreeGrafter"/>
</dbReference>
<dbReference type="NCBIfam" id="NF041359">
    <property type="entry name" value="GntG_guanitoxin"/>
    <property type="match status" value="1"/>
</dbReference>
<organism evidence="8 9">
    <name type="scientific">Rhypophila decipiens</name>
    <dbReference type="NCBI Taxonomy" id="261697"/>
    <lineage>
        <taxon>Eukaryota</taxon>
        <taxon>Fungi</taxon>
        <taxon>Dikarya</taxon>
        <taxon>Ascomycota</taxon>
        <taxon>Pezizomycotina</taxon>
        <taxon>Sordariomycetes</taxon>
        <taxon>Sordariomycetidae</taxon>
        <taxon>Sordariales</taxon>
        <taxon>Naviculisporaceae</taxon>
        <taxon>Rhypophila</taxon>
    </lineage>
</organism>
<evidence type="ECO:0000313" key="8">
    <source>
        <dbReference type="EMBL" id="KAK4220071.1"/>
    </source>
</evidence>
<dbReference type="InterPro" id="IPR015422">
    <property type="entry name" value="PyrdxlP-dep_Trfase_small"/>
</dbReference>
<dbReference type="GO" id="GO:0006567">
    <property type="term" value="P:L-threonine catabolic process"/>
    <property type="evidence" value="ECO:0007669"/>
    <property type="project" value="TreeGrafter"/>
</dbReference>
<dbReference type="InterPro" id="IPR015424">
    <property type="entry name" value="PyrdxlP-dep_Trfase"/>
</dbReference>
<dbReference type="GO" id="GO:0006351">
    <property type="term" value="P:DNA-templated transcription"/>
    <property type="evidence" value="ECO:0007669"/>
    <property type="project" value="InterPro"/>
</dbReference>
<dbReference type="FunFam" id="3.40.640.10:FF:000030">
    <property type="entry name" value="Low-specificity L-threonine aldolase"/>
    <property type="match status" value="1"/>
</dbReference>
<proteinExistence type="inferred from homology"/>